<dbReference type="Gene3D" id="3.40.50.2300">
    <property type="match status" value="1"/>
</dbReference>
<feature type="modified residue" description="4-aspartylphosphate" evidence="6">
    <location>
        <position position="58"/>
    </location>
</feature>
<dbReference type="InterPro" id="IPR011006">
    <property type="entry name" value="CheY-like_superfamily"/>
</dbReference>
<dbReference type="PROSITE" id="PS51755">
    <property type="entry name" value="OMPR_PHOB"/>
    <property type="match status" value="1"/>
</dbReference>
<feature type="domain" description="Response regulatory" evidence="8">
    <location>
        <begin position="9"/>
        <end position="123"/>
    </location>
</feature>
<feature type="domain" description="OmpR/PhoB-type" evidence="9">
    <location>
        <begin position="132"/>
        <end position="230"/>
    </location>
</feature>
<dbReference type="SMART" id="SM00862">
    <property type="entry name" value="Trans_reg_C"/>
    <property type="match status" value="1"/>
</dbReference>
<gene>
    <name evidence="10" type="ORF">CVT23_15575</name>
</gene>
<keyword evidence="3" id="KW-0805">Transcription regulation</keyword>
<evidence type="ECO:0000256" key="5">
    <source>
        <dbReference type="ARBA" id="ARBA00023163"/>
    </source>
</evidence>
<dbReference type="Gene3D" id="6.10.250.690">
    <property type="match status" value="1"/>
</dbReference>
<proteinExistence type="predicted"/>
<accession>A0A2M9FZ64</accession>
<dbReference type="InterPro" id="IPR001867">
    <property type="entry name" value="OmpR/PhoB-type_DNA-bd"/>
</dbReference>
<evidence type="ECO:0000256" key="7">
    <source>
        <dbReference type="PROSITE-ProRule" id="PRU01091"/>
    </source>
</evidence>
<dbReference type="SMART" id="SM00448">
    <property type="entry name" value="REC"/>
    <property type="match status" value="1"/>
</dbReference>
<dbReference type="OrthoDB" id="9784252at2"/>
<dbReference type="PANTHER" id="PTHR48111">
    <property type="entry name" value="REGULATOR OF RPOS"/>
    <property type="match status" value="1"/>
</dbReference>
<feature type="DNA-binding region" description="OmpR/PhoB-type" evidence="7">
    <location>
        <begin position="132"/>
        <end position="230"/>
    </location>
</feature>
<dbReference type="SUPFAM" id="SSF46894">
    <property type="entry name" value="C-terminal effector domain of the bipartite response regulators"/>
    <property type="match status" value="1"/>
</dbReference>
<dbReference type="GO" id="GO:0032993">
    <property type="term" value="C:protein-DNA complex"/>
    <property type="evidence" value="ECO:0007669"/>
    <property type="project" value="TreeGrafter"/>
</dbReference>
<dbReference type="SUPFAM" id="SSF52172">
    <property type="entry name" value="CheY-like"/>
    <property type="match status" value="1"/>
</dbReference>
<keyword evidence="4 7" id="KW-0238">DNA-binding</keyword>
<dbReference type="GO" id="GO:0005829">
    <property type="term" value="C:cytosol"/>
    <property type="evidence" value="ECO:0007669"/>
    <property type="project" value="TreeGrafter"/>
</dbReference>
<dbReference type="EMBL" id="PHIG01000039">
    <property type="protein sequence ID" value="PJK28753.1"/>
    <property type="molecule type" value="Genomic_DNA"/>
</dbReference>
<dbReference type="InterPro" id="IPR036388">
    <property type="entry name" value="WH-like_DNA-bd_sf"/>
</dbReference>
<dbReference type="InterPro" id="IPR039420">
    <property type="entry name" value="WalR-like"/>
</dbReference>
<comment type="caution">
    <text evidence="10">The sequence shown here is derived from an EMBL/GenBank/DDBJ whole genome shotgun (WGS) entry which is preliminary data.</text>
</comment>
<dbReference type="GO" id="GO:0006355">
    <property type="term" value="P:regulation of DNA-templated transcription"/>
    <property type="evidence" value="ECO:0007669"/>
    <property type="project" value="InterPro"/>
</dbReference>
<dbReference type="GO" id="GO:0000156">
    <property type="term" value="F:phosphorelay response regulator activity"/>
    <property type="evidence" value="ECO:0007669"/>
    <property type="project" value="TreeGrafter"/>
</dbReference>
<dbReference type="Proteomes" id="UP000229498">
    <property type="component" value="Unassembled WGS sequence"/>
</dbReference>
<dbReference type="CDD" id="cd00383">
    <property type="entry name" value="trans_reg_C"/>
    <property type="match status" value="1"/>
</dbReference>
<evidence type="ECO:0000256" key="4">
    <source>
        <dbReference type="ARBA" id="ARBA00023125"/>
    </source>
</evidence>
<protein>
    <submittedName>
        <fullName evidence="10">DNA-binding response regulator</fullName>
    </submittedName>
</protein>
<evidence type="ECO:0000259" key="9">
    <source>
        <dbReference type="PROSITE" id="PS51755"/>
    </source>
</evidence>
<dbReference type="CDD" id="cd17574">
    <property type="entry name" value="REC_OmpR"/>
    <property type="match status" value="1"/>
</dbReference>
<keyword evidence="5" id="KW-0804">Transcription</keyword>
<keyword evidence="2" id="KW-0902">Two-component regulatory system</keyword>
<dbReference type="Pfam" id="PF00072">
    <property type="entry name" value="Response_reg"/>
    <property type="match status" value="1"/>
</dbReference>
<evidence type="ECO:0000256" key="3">
    <source>
        <dbReference type="ARBA" id="ARBA00023015"/>
    </source>
</evidence>
<dbReference type="Gene3D" id="1.10.10.10">
    <property type="entry name" value="Winged helix-like DNA-binding domain superfamily/Winged helix DNA-binding domain"/>
    <property type="match status" value="1"/>
</dbReference>
<sequence>MNGLEDAAHILIVDDDSRLRDLLKRYLGANGYRVSEAPDTADAEGRLRGIVFDLLILDVMLPGEDGRSFAQRLRKLGHDVPILMLTALGEAADRISGLEAGVDDYMPKPFEPKELLLRVQAILRRERRLRTERVIRFGVYSFDRSSKRLSREGEPVRLTSGEAALLFLLSARPGETLSREALAGNIGNDGDASGRAIDVQITRLRRKLERDPRNPVHLQTVRGEGYVLHAEPADQA</sequence>
<keyword evidence="1 6" id="KW-0597">Phosphoprotein</keyword>
<organism evidence="10 11">
    <name type="scientific">Minwuia thermotolerans</name>
    <dbReference type="NCBI Taxonomy" id="2056226"/>
    <lineage>
        <taxon>Bacteria</taxon>
        <taxon>Pseudomonadati</taxon>
        <taxon>Pseudomonadota</taxon>
        <taxon>Alphaproteobacteria</taxon>
        <taxon>Minwuiales</taxon>
        <taxon>Minwuiaceae</taxon>
        <taxon>Minwuia</taxon>
    </lineage>
</organism>
<keyword evidence="11" id="KW-1185">Reference proteome</keyword>
<dbReference type="PROSITE" id="PS50110">
    <property type="entry name" value="RESPONSE_REGULATORY"/>
    <property type="match status" value="1"/>
</dbReference>
<dbReference type="AlphaFoldDB" id="A0A2M9FZ64"/>
<dbReference type="Pfam" id="PF00486">
    <property type="entry name" value="Trans_reg_C"/>
    <property type="match status" value="1"/>
</dbReference>
<dbReference type="GO" id="GO:0000976">
    <property type="term" value="F:transcription cis-regulatory region binding"/>
    <property type="evidence" value="ECO:0007669"/>
    <property type="project" value="TreeGrafter"/>
</dbReference>
<evidence type="ECO:0000313" key="11">
    <source>
        <dbReference type="Proteomes" id="UP000229498"/>
    </source>
</evidence>
<dbReference type="InterPro" id="IPR001789">
    <property type="entry name" value="Sig_transdc_resp-reg_receiver"/>
</dbReference>
<evidence type="ECO:0000259" key="8">
    <source>
        <dbReference type="PROSITE" id="PS50110"/>
    </source>
</evidence>
<evidence type="ECO:0000256" key="6">
    <source>
        <dbReference type="PROSITE-ProRule" id="PRU00169"/>
    </source>
</evidence>
<evidence type="ECO:0000256" key="2">
    <source>
        <dbReference type="ARBA" id="ARBA00023012"/>
    </source>
</evidence>
<dbReference type="PANTHER" id="PTHR48111:SF4">
    <property type="entry name" value="DNA-BINDING DUAL TRANSCRIPTIONAL REGULATOR OMPR"/>
    <property type="match status" value="1"/>
</dbReference>
<dbReference type="InterPro" id="IPR016032">
    <property type="entry name" value="Sig_transdc_resp-reg_C-effctor"/>
</dbReference>
<evidence type="ECO:0000313" key="10">
    <source>
        <dbReference type="EMBL" id="PJK28753.1"/>
    </source>
</evidence>
<evidence type="ECO:0000256" key="1">
    <source>
        <dbReference type="ARBA" id="ARBA00022553"/>
    </source>
</evidence>
<reference evidence="10 11" key="1">
    <citation type="submission" date="2017-11" db="EMBL/GenBank/DDBJ databases">
        <title>Draft genome sequence of Rhizobiales bacterium SY3-13.</title>
        <authorList>
            <person name="Sun C."/>
        </authorList>
    </citation>
    <scope>NUCLEOTIDE SEQUENCE [LARGE SCALE GENOMIC DNA]</scope>
    <source>
        <strain evidence="10 11">SY3-13</strain>
    </source>
</reference>
<name>A0A2M9FZ64_9PROT</name>